<dbReference type="InterPro" id="IPR043138">
    <property type="entry name" value="GGT_lsub"/>
</dbReference>
<dbReference type="GO" id="GO:0016740">
    <property type="term" value="F:transferase activity"/>
    <property type="evidence" value="ECO:0007669"/>
    <property type="project" value="UniProtKB-KW"/>
</dbReference>
<feature type="region of interest" description="Disordered" evidence="5">
    <location>
        <begin position="395"/>
        <end position="419"/>
    </location>
</feature>
<dbReference type="Gene3D" id="3.60.20.40">
    <property type="match status" value="1"/>
</dbReference>
<evidence type="ECO:0000256" key="3">
    <source>
        <dbReference type="ARBA" id="ARBA00022801"/>
    </source>
</evidence>
<dbReference type="Gene3D" id="3.40.50.12090">
    <property type="match status" value="2"/>
</dbReference>
<dbReference type="InterPro" id="IPR051792">
    <property type="entry name" value="GGT_bact"/>
</dbReference>
<dbReference type="PRINTS" id="PR01210">
    <property type="entry name" value="GGTRANSPTASE"/>
</dbReference>
<feature type="region of interest" description="Disordered" evidence="5">
    <location>
        <begin position="639"/>
        <end position="659"/>
    </location>
</feature>
<keyword evidence="4" id="KW-0865">Zymogen</keyword>
<dbReference type="RefSeq" id="WP_110521189.1">
    <property type="nucleotide sequence ID" value="NZ_PDOF01000003.1"/>
</dbReference>
<dbReference type="OrthoDB" id="9781342at2"/>
<dbReference type="InterPro" id="IPR007253">
    <property type="entry name" value="Cell_wall-bd_2"/>
</dbReference>
<keyword evidence="8" id="KW-1185">Reference proteome</keyword>
<comment type="caution">
    <text evidence="7">The sequence shown here is derived from an EMBL/GenBank/DDBJ whole genome shotgun (WGS) entry which is preliminary data.</text>
</comment>
<dbReference type="InterPro" id="IPR043137">
    <property type="entry name" value="GGT_ssub_C"/>
</dbReference>
<organism evidence="7 8">
    <name type="scientific">Alteribacter lacisalsi</name>
    <dbReference type="NCBI Taxonomy" id="2045244"/>
    <lineage>
        <taxon>Bacteria</taxon>
        <taxon>Bacillati</taxon>
        <taxon>Bacillota</taxon>
        <taxon>Bacilli</taxon>
        <taxon>Bacillales</taxon>
        <taxon>Bacillaceae</taxon>
        <taxon>Alteribacter</taxon>
    </lineage>
</organism>
<feature type="chain" id="PRO_5016119843" description="Gamma-glutamyltransferase" evidence="6">
    <location>
        <begin position="31"/>
        <end position="1183"/>
    </location>
</feature>
<keyword evidence="2" id="KW-0808">Transferase</keyword>
<proteinExistence type="inferred from homology"/>
<dbReference type="PANTHER" id="PTHR43199:SF1">
    <property type="entry name" value="GLUTATHIONE HYDROLASE PROENZYME"/>
    <property type="match status" value="1"/>
</dbReference>
<dbReference type="EMBL" id="PDOF01000003">
    <property type="protein sequence ID" value="PYZ95912.1"/>
    <property type="molecule type" value="Genomic_DNA"/>
</dbReference>
<comment type="similarity">
    <text evidence="1">Belongs to the gamma-glutamyltransferase family.</text>
</comment>
<dbReference type="GO" id="GO:0016787">
    <property type="term" value="F:hydrolase activity"/>
    <property type="evidence" value="ECO:0007669"/>
    <property type="project" value="UniProtKB-KW"/>
</dbReference>
<dbReference type="AlphaFoldDB" id="A0A2W0HGA3"/>
<sequence length="1183" mass="128856">MKRRQKKLLSSALAGVMVAGTLVFPGSGYADFMKDQEDSVTGYGGAAATEDPQASAAAMHILEQGGNAVDAAIAAAAAQGVTRPFSGGIGGGGMMLVYLAEEDEYISIDNRSQATQAFGPDVLINPDTGLVYPEAVRITNGMVTSVPGAVKAWEEALENYGTMTMAEVLEPAREIAEDGFQVDSNFVRELTSNSARFALFEPTKELYFDEDGNLPEAGDIFTNPDLAETYRLIGEHGASILYEGEIAEDIIDTVNNPPVVDDPDFSAMSSLWEEEFGVLPGEMTLDDLSNYEALTSEPVHTTYRDYDVYGAPPSSSGGATIGQTLNMLEHYALSDMPRVQALHYYLEATRLSFADRREYIGDPAFTDIPVTGLTSKGFAEERRWQIDDNLADVGQVAPGNPWPYEEDPDRWPEEPPADGPALQYDFEGEDGDLWALDKFHRLDTGPTSSPFDSEITLQDNTGQMLVNARHPDRGSAYGRATATMDAIQNAELTTRFKTDNVGQNQRLRFWLQADVWRSGSSLPVNGYGVEVNLNTNELILYTSVNSTLRTLDTADLDMDTDWKDLRFRVEGNVLKASLWNADEDEPDEWMFDYTLADNDIIADPRGRFLLSAINFTQLNDVTFNLDNVLVEDLGEVEYSDAQGTPGKPVSSPDSSQAEEDAEVIHFEKEHLELMEKEELYMDEEEMGADESTIHLSVSDRDGNVVSYTSTIVSIGGNGMVVPDRGFLLNNALYGRIPVQPPNHPNYPRPGMRSMSSMSPTLVMEDGNPVLTLGAPGSDTILTTVLQVMLNNLEFGMPINEAIAEPRINQRNNFNGLAEYEQIFWEDNEELQETVGALEGMGHRFQAVTATQGIGAVTAIEFLEDGKVRPAAEPTRRGGGSAMVQSMEPLPTVERIFGDHRIATAVEISREGWNDGANHVVLARSDSFSDALAGSPLAHQYDAPVLLTNPNQLHEETFDEIERLGADTITILGGENAISPAVEQELADAGYNTDRIAGENRFDTSVEIAERVMDLGGSEFDQVVVANGQNFPDALSVAPYAALNGSPILLTRTDRLSDGVGEYAGEFNRTLVVGGEAAVSSEVKAQLPAPERAAGENRYETAVEVVNYFNIPSAKAYMATGSNFADALSGSALAAKNSAPIMLVRTNEVPDQVLELIDQRNTLNFYILGGPDAISETVRQQLLQ</sequence>
<gene>
    <name evidence="7" type="ORF">CR205_16165</name>
</gene>
<dbReference type="PANTHER" id="PTHR43199">
    <property type="entry name" value="GLUTATHIONE HYDROLASE"/>
    <property type="match status" value="1"/>
</dbReference>
<evidence type="ECO:0000256" key="2">
    <source>
        <dbReference type="ARBA" id="ARBA00022679"/>
    </source>
</evidence>
<evidence type="ECO:0000256" key="4">
    <source>
        <dbReference type="ARBA" id="ARBA00023145"/>
    </source>
</evidence>
<keyword evidence="6" id="KW-0732">Signal</keyword>
<dbReference type="Gene3D" id="1.10.246.130">
    <property type="match status" value="1"/>
</dbReference>
<dbReference type="Pfam" id="PF04122">
    <property type="entry name" value="CW_binding_2"/>
    <property type="match status" value="3"/>
</dbReference>
<dbReference type="Pfam" id="PF01019">
    <property type="entry name" value="G_glu_transpept"/>
    <property type="match status" value="2"/>
</dbReference>
<evidence type="ECO:0000313" key="8">
    <source>
        <dbReference type="Proteomes" id="UP000248066"/>
    </source>
</evidence>
<evidence type="ECO:0000256" key="6">
    <source>
        <dbReference type="SAM" id="SignalP"/>
    </source>
</evidence>
<dbReference type="Proteomes" id="UP000248066">
    <property type="component" value="Unassembled WGS sequence"/>
</dbReference>
<reference evidence="7 8" key="1">
    <citation type="submission" date="2017-10" db="EMBL/GenBank/DDBJ databases">
        <title>Bacillus sp. nov., a halophilic bacterium isolated from a Yangshapao Lake.</title>
        <authorList>
            <person name="Wang H."/>
        </authorList>
    </citation>
    <scope>NUCLEOTIDE SEQUENCE [LARGE SCALE GENOMIC DNA]</scope>
    <source>
        <strain evidence="7 8">YSP-3</strain>
    </source>
</reference>
<evidence type="ECO:0000256" key="5">
    <source>
        <dbReference type="SAM" id="MobiDB-lite"/>
    </source>
</evidence>
<protein>
    <recommendedName>
        <fullName evidence="9">Gamma-glutamyltransferase</fullName>
    </recommendedName>
</protein>
<evidence type="ECO:0008006" key="9">
    <source>
        <dbReference type="Google" id="ProtNLM"/>
    </source>
</evidence>
<name>A0A2W0HGA3_9BACI</name>
<evidence type="ECO:0000256" key="1">
    <source>
        <dbReference type="ARBA" id="ARBA00009381"/>
    </source>
</evidence>
<evidence type="ECO:0000313" key="7">
    <source>
        <dbReference type="EMBL" id="PYZ95912.1"/>
    </source>
</evidence>
<dbReference type="SUPFAM" id="SSF56235">
    <property type="entry name" value="N-terminal nucleophile aminohydrolases (Ntn hydrolases)"/>
    <property type="match status" value="2"/>
</dbReference>
<keyword evidence="3" id="KW-0378">Hydrolase</keyword>
<dbReference type="InterPro" id="IPR029055">
    <property type="entry name" value="Ntn_hydrolases_N"/>
</dbReference>
<feature type="signal peptide" evidence="6">
    <location>
        <begin position="1"/>
        <end position="30"/>
    </location>
</feature>
<accession>A0A2W0HGA3</accession>